<gene>
    <name evidence="1" type="ORF">PS880_05601</name>
</gene>
<proteinExistence type="predicted"/>
<dbReference type="RefSeq" id="WP_224790313.1">
    <property type="nucleotide sequence ID" value="NZ_CABVIH010000037.1"/>
</dbReference>
<dbReference type="AlphaFoldDB" id="A0A5E7PYV2"/>
<organism evidence="1 2">
    <name type="scientific">Pseudomonas fluorescens</name>
    <dbReference type="NCBI Taxonomy" id="294"/>
    <lineage>
        <taxon>Bacteria</taxon>
        <taxon>Pseudomonadati</taxon>
        <taxon>Pseudomonadota</taxon>
        <taxon>Gammaproteobacteria</taxon>
        <taxon>Pseudomonadales</taxon>
        <taxon>Pseudomonadaceae</taxon>
        <taxon>Pseudomonas</taxon>
    </lineage>
</organism>
<name>A0A5E7PYV2_PSEFL</name>
<dbReference type="Proteomes" id="UP000375525">
    <property type="component" value="Unassembled WGS sequence"/>
</dbReference>
<reference evidence="1 2" key="1">
    <citation type="submission" date="2019-09" db="EMBL/GenBank/DDBJ databases">
        <authorList>
            <person name="Chandra G."/>
            <person name="Truman W A."/>
        </authorList>
    </citation>
    <scope>NUCLEOTIDE SEQUENCE [LARGE SCALE GENOMIC DNA]</scope>
    <source>
        <strain evidence="1">PS880</strain>
    </source>
</reference>
<accession>A0A5E7PYV2</accession>
<dbReference type="EMBL" id="CABVIH010000037">
    <property type="protein sequence ID" value="VVP54724.1"/>
    <property type="molecule type" value="Genomic_DNA"/>
</dbReference>
<evidence type="ECO:0000313" key="2">
    <source>
        <dbReference type="Proteomes" id="UP000375525"/>
    </source>
</evidence>
<protein>
    <submittedName>
        <fullName evidence="1">Uncharacterized protein</fullName>
    </submittedName>
</protein>
<sequence>MGNLVGYAHLINAMGLKAIGVKKPALVQPVTRIERIKGALAVPHAVAPEAGDFLAHIIFALKHEGVNLSILAQALPRIEGQLLVEAITQSPSSGYLRKVCFLWEVYSGALLDYTDKPRGPGVLLFDPERYITGPSVRNNRWRVDFNGLGTLQYCATVERTPEVQALLEYDILGRSKEFIRFHRTPTE</sequence>
<evidence type="ECO:0000313" key="1">
    <source>
        <dbReference type="EMBL" id="VVP54724.1"/>
    </source>
</evidence>